<dbReference type="KEGG" id="bbet:F8237_28440"/>
<evidence type="ECO:0000256" key="5">
    <source>
        <dbReference type="ARBA" id="ARBA00038306"/>
    </source>
</evidence>
<sequence length="316" mass="33635">MRERRVLPATSGSFCGCEFRDCCSRYRELRACRRRFADSGRAVGLNTVKYLISTVAGTLAWAALAGSALAADMPVKALPAAPSWSGFYAGLSLGARWAANDWQTSDIAPNFGAGTFVPTGGTGGAIESVAARFGGYLGYNAQISRSWVAGVEADFGWADNKKTTSPVPGTAGLFFGTPLVGLPSGTVKETWDGSLRGRLGYLIGPATLVYGSGGVAWHRIELNANCAPVPGNSFCFNTPHNETYASTRVGWTVGGGVEHMIGGNWLARVDYRYADFGTWTQTFFTAGGVGIAFDDRFTARIKDRTHTATVGIAYRF</sequence>
<dbReference type="InterPro" id="IPR051692">
    <property type="entry name" value="OMP-like"/>
</dbReference>
<reference evidence="8" key="1">
    <citation type="submission" date="2019-10" db="EMBL/GenBank/DDBJ databases">
        <title>Complete Genome Sequence of Bradyrhizobium betae type strain PL7HG1T.</title>
        <authorList>
            <person name="Bromfield E.S.P."/>
            <person name="Cloutier S."/>
        </authorList>
    </citation>
    <scope>NUCLEOTIDE SEQUENCE [LARGE SCALE GENOMIC DNA]</scope>
    <source>
        <strain evidence="8">PL7HG1</strain>
    </source>
</reference>
<keyword evidence="4" id="KW-0998">Cell outer membrane</keyword>
<evidence type="ECO:0000313" key="8">
    <source>
        <dbReference type="Proteomes" id="UP000325641"/>
    </source>
</evidence>
<comment type="similarity">
    <text evidence="5">Belongs to the Omp25/RopB family.</text>
</comment>
<dbReference type="SUPFAM" id="SSF56925">
    <property type="entry name" value="OMPA-like"/>
    <property type="match status" value="1"/>
</dbReference>
<dbReference type="PANTHER" id="PTHR34001:SF3">
    <property type="entry name" value="BLL7405 PROTEIN"/>
    <property type="match status" value="1"/>
</dbReference>
<dbReference type="InterPro" id="IPR027385">
    <property type="entry name" value="Beta-barrel_OMP"/>
</dbReference>
<dbReference type="InterPro" id="IPR011250">
    <property type="entry name" value="OMP/PagP_B-barrel"/>
</dbReference>
<dbReference type="Proteomes" id="UP000325641">
    <property type="component" value="Chromosome"/>
</dbReference>
<keyword evidence="2" id="KW-0732">Signal</keyword>
<dbReference type="Gene3D" id="2.40.160.20">
    <property type="match status" value="1"/>
</dbReference>
<evidence type="ECO:0000259" key="6">
    <source>
        <dbReference type="Pfam" id="PF13505"/>
    </source>
</evidence>
<feature type="domain" description="Outer membrane protein beta-barrel" evidence="6">
    <location>
        <begin position="64"/>
        <end position="316"/>
    </location>
</feature>
<evidence type="ECO:0000256" key="2">
    <source>
        <dbReference type="ARBA" id="ARBA00022729"/>
    </source>
</evidence>
<protein>
    <submittedName>
        <fullName evidence="7">Porin family protein</fullName>
    </submittedName>
</protein>
<evidence type="ECO:0000256" key="4">
    <source>
        <dbReference type="ARBA" id="ARBA00023237"/>
    </source>
</evidence>
<dbReference type="EMBL" id="CP044543">
    <property type="protein sequence ID" value="QFI75986.1"/>
    <property type="molecule type" value="Genomic_DNA"/>
</dbReference>
<evidence type="ECO:0000256" key="1">
    <source>
        <dbReference type="ARBA" id="ARBA00004442"/>
    </source>
</evidence>
<organism evidence="7 8">
    <name type="scientific">Bradyrhizobium betae</name>
    <dbReference type="NCBI Taxonomy" id="244734"/>
    <lineage>
        <taxon>Bacteria</taxon>
        <taxon>Pseudomonadati</taxon>
        <taxon>Pseudomonadota</taxon>
        <taxon>Alphaproteobacteria</taxon>
        <taxon>Hyphomicrobiales</taxon>
        <taxon>Nitrobacteraceae</taxon>
        <taxon>Bradyrhizobium</taxon>
    </lineage>
</organism>
<dbReference type="PROSITE" id="PS51257">
    <property type="entry name" value="PROKAR_LIPOPROTEIN"/>
    <property type="match status" value="1"/>
</dbReference>
<dbReference type="AlphaFoldDB" id="A0A5P6PCN5"/>
<dbReference type="GO" id="GO:0009279">
    <property type="term" value="C:cell outer membrane"/>
    <property type="evidence" value="ECO:0007669"/>
    <property type="project" value="UniProtKB-SubCell"/>
</dbReference>
<accession>A0A5P6PCN5</accession>
<comment type="subcellular location">
    <subcellularLocation>
        <location evidence="1">Cell outer membrane</location>
    </subcellularLocation>
</comment>
<dbReference type="OrthoDB" id="9815357at2"/>
<dbReference type="Pfam" id="PF13505">
    <property type="entry name" value="OMP_b-brl"/>
    <property type="match status" value="1"/>
</dbReference>
<evidence type="ECO:0000256" key="3">
    <source>
        <dbReference type="ARBA" id="ARBA00023136"/>
    </source>
</evidence>
<proteinExistence type="inferred from homology"/>
<gene>
    <name evidence="7" type="ORF">F8237_28440</name>
</gene>
<keyword evidence="3" id="KW-0472">Membrane</keyword>
<evidence type="ECO:0000313" key="7">
    <source>
        <dbReference type="EMBL" id="QFI75986.1"/>
    </source>
</evidence>
<name>A0A5P6PCN5_9BRAD</name>
<dbReference type="PANTHER" id="PTHR34001">
    <property type="entry name" value="BLL7405 PROTEIN"/>
    <property type="match status" value="1"/>
</dbReference>